<dbReference type="PROSITE" id="PS50043">
    <property type="entry name" value="HTH_LUXR_2"/>
    <property type="match status" value="1"/>
</dbReference>
<dbReference type="InterPro" id="IPR058245">
    <property type="entry name" value="NreC/VraR/RcsB-like_REC"/>
</dbReference>
<organism evidence="6 7">
    <name type="scientific">Roseateles agri</name>
    <dbReference type="NCBI Taxonomy" id="3098619"/>
    <lineage>
        <taxon>Bacteria</taxon>
        <taxon>Pseudomonadati</taxon>
        <taxon>Pseudomonadota</taxon>
        <taxon>Betaproteobacteria</taxon>
        <taxon>Burkholderiales</taxon>
        <taxon>Sphaerotilaceae</taxon>
        <taxon>Roseateles</taxon>
    </lineage>
</organism>
<evidence type="ECO:0000256" key="2">
    <source>
        <dbReference type="ARBA" id="ARBA00023125"/>
    </source>
</evidence>
<dbReference type="SUPFAM" id="SSF52172">
    <property type="entry name" value="CheY-like"/>
    <property type="match status" value="1"/>
</dbReference>
<dbReference type="PANTHER" id="PTHR43214:SF43">
    <property type="entry name" value="TWO-COMPONENT RESPONSE REGULATOR"/>
    <property type="match status" value="1"/>
</dbReference>
<evidence type="ECO:0000256" key="1">
    <source>
        <dbReference type="ARBA" id="ARBA00022553"/>
    </source>
</evidence>
<evidence type="ECO:0000259" key="5">
    <source>
        <dbReference type="PROSITE" id="PS50110"/>
    </source>
</evidence>
<evidence type="ECO:0000256" key="3">
    <source>
        <dbReference type="PROSITE-ProRule" id="PRU00169"/>
    </source>
</evidence>
<dbReference type="InterPro" id="IPR039420">
    <property type="entry name" value="WalR-like"/>
</dbReference>
<dbReference type="Pfam" id="PF00072">
    <property type="entry name" value="Response_reg"/>
    <property type="match status" value="1"/>
</dbReference>
<dbReference type="InterPro" id="IPR001789">
    <property type="entry name" value="Sig_transdc_resp-reg_receiver"/>
</dbReference>
<dbReference type="PROSITE" id="PS00622">
    <property type="entry name" value="HTH_LUXR_1"/>
    <property type="match status" value="1"/>
</dbReference>
<dbReference type="InterPro" id="IPR000792">
    <property type="entry name" value="Tscrpt_reg_LuxR_C"/>
</dbReference>
<dbReference type="Pfam" id="PF00196">
    <property type="entry name" value="GerE"/>
    <property type="match status" value="1"/>
</dbReference>
<reference evidence="6 7" key="1">
    <citation type="submission" date="2023-11" db="EMBL/GenBank/DDBJ databases">
        <title>Paucibacter sp. nov., isolated from fresh soil in Korea.</title>
        <authorList>
            <person name="Le N.T.T."/>
        </authorList>
    </citation>
    <scope>NUCLEOTIDE SEQUENCE [LARGE SCALE GENOMIC DNA]</scope>
    <source>
        <strain evidence="6 7">R3-3</strain>
    </source>
</reference>
<evidence type="ECO:0000259" key="4">
    <source>
        <dbReference type="PROSITE" id="PS50043"/>
    </source>
</evidence>
<dbReference type="EMBL" id="JAXCLA010000003">
    <property type="protein sequence ID" value="MDY0744476.1"/>
    <property type="molecule type" value="Genomic_DNA"/>
</dbReference>
<comment type="caution">
    <text evidence="6">The sequence shown here is derived from an EMBL/GenBank/DDBJ whole genome shotgun (WGS) entry which is preliminary data.</text>
</comment>
<dbReference type="PANTHER" id="PTHR43214">
    <property type="entry name" value="TWO-COMPONENT RESPONSE REGULATOR"/>
    <property type="match status" value="1"/>
</dbReference>
<dbReference type="CDD" id="cd06170">
    <property type="entry name" value="LuxR_C_like"/>
    <property type="match status" value="1"/>
</dbReference>
<dbReference type="RefSeq" id="WP_320422397.1">
    <property type="nucleotide sequence ID" value="NZ_JAXCLA010000003.1"/>
</dbReference>
<keyword evidence="1 3" id="KW-0597">Phosphoprotein</keyword>
<keyword evidence="7" id="KW-1185">Reference proteome</keyword>
<evidence type="ECO:0000313" key="6">
    <source>
        <dbReference type="EMBL" id="MDY0744476.1"/>
    </source>
</evidence>
<dbReference type="SMART" id="SM00421">
    <property type="entry name" value="HTH_LUXR"/>
    <property type="match status" value="1"/>
</dbReference>
<sequence length="219" mass="23452">MSSNKESRLRVMLVDDHALVRMGFRMLLANHPEIEVVAEADTGEQACADYPRAQPDVVVMDLTMPGMGGLEAVRRLLAQDPKARVLALSAHEDTAHPRRVLRAGALGYLAKRSAPEALLEAIRAVAAHKPYVDAHTAQALAVADIQGGSSNPADALSEREFSVFLQLAQGLGVAQIAENLKISPSTVGTHLFHVKQKLGASNQSELTLVALRWGLIDAA</sequence>
<dbReference type="CDD" id="cd17535">
    <property type="entry name" value="REC_NarL-like"/>
    <property type="match status" value="1"/>
</dbReference>
<proteinExistence type="predicted"/>
<dbReference type="Proteomes" id="UP001285263">
    <property type="component" value="Unassembled WGS sequence"/>
</dbReference>
<feature type="modified residue" description="4-aspartylphosphate" evidence="3">
    <location>
        <position position="61"/>
    </location>
</feature>
<gene>
    <name evidence="6" type="ORF">SNE35_08160</name>
</gene>
<protein>
    <submittedName>
        <fullName evidence="6">Response regulator transcription factor</fullName>
    </submittedName>
</protein>
<dbReference type="InterPro" id="IPR011006">
    <property type="entry name" value="CheY-like_superfamily"/>
</dbReference>
<keyword evidence="2" id="KW-0238">DNA-binding</keyword>
<accession>A0ABU5DDW6</accession>
<feature type="domain" description="Response regulatory" evidence="5">
    <location>
        <begin position="10"/>
        <end position="126"/>
    </location>
</feature>
<evidence type="ECO:0000313" key="7">
    <source>
        <dbReference type="Proteomes" id="UP001285263"/>
    </source>
</evidence>
<dbReference type="PRINTS" id="PR00038">
    <property type="entry name" value="HTHLUXR"/>
</dbReference>
<dbReference type="PROSITE" id="PS50110">
    <property type="entry name" value="RESPONSE_REGULATORY"/>
    <property type="match status" value="1"/>
</dbReference>
<dbReference type="Gene3D" id="3.40.50.2300">
    <property type="match status" value="1"/>
</dbReference>
<dbReference type="SUPFAM" id="SSF46894">
    <property type="entry name" value="C-terminal effector domain of the bipartite response regulators"/>
    <property type="match status" value="1"/>
</dbReference>
<name>A0ABU5DDW6_9BURK</name>
<dbReference type="SMART" id="SM00448">
    <property type="entry name" value="REC"/>
    <property type="match status" value="1"/>
</dbReference>
<feature type="domain" description="HTH luxR-type" evidence="4">
    <location>
        <begin position="149"/>
        <end position="214"/>
    </location>
</feature>
<dbReference type="InterPro" id="IPR016032">
    <property type="entry name" value="Sig_transdc_resp-reg_C-effctor"/>
</dbReference>